<dbReference type="Proteomes" id="UP000580250">
    <property type="component" value="Unassembled WGS sequence"/>
</dbReference>
<feature type="compositionally biased region" description="Basic and acidic residues" evidence="1">
    <location>
        <begin position="226"/>
        <end position="249"/>
    </location>
</feature>
<evidence type="ECO:0000256" key="1">
    <source>
        <dbReference type="SAM" id="MobiDB-lite"/>
    </source>
</evidence>
<feature type="region of interest" description="Disordered" evidence="1">
    <location>
        <begin position="290"/>
        <end position="334"/>
    </location>
</feature>
<dbReference type="AlphaFoldDB" id="A0A6V7Y461"/>
<feature type="region of interest" description="Disordered" evidence="1">
    <location>
        <begin position="211"/>
        <end position="261"/>
    </location>
</feature>
<gene>
    <name evidence="2" type="ORF">MENT_LOCUS60186</name>
</gene>
<organism evidence="2 3">
    <name type="scientific">Meloidogyne enterolobii</name>
    <name type="common">Root-knot nematode worm</name>
    <name type="synonym">Meloidogyne mayaguensis</name>
    <dbReference type="NCBI Taxonomy" id="390850"/>
    <lineage>
        <taxon>Eukaryota</taxon>
        <taxon>Metazoa</taxon>
        <taxon>Ecdysozoa</taxon>
        <taxon>Nematoda</taxon>
        <taxon>Chromadorea</taxon>
        <taxon>Rhabditida</taxon>
        <taxon>Tylenchina</taxon>
        <taxon>Tylenchomorpha</taxon>
        <taxon>Tylenchoidea</taxon>
        <taxon>Meloidogynidae</taxon>
        <taxon>Meloidogyninae</taxon>
        <taxon>Meloidogyne</taxon>
    </lineage>
</organism>
<comment type="caution">
    <text evidence="2">The sequence shown here is derived from an EMBL/GenBank/DDBJ whole genome shotgun (WGS) entry which is preliminary data.</text>
</comment>
<dbReference type="EMBL" id="CAJEWN010003051">
    <property type="protein sequence ID" value="CAD2206316.1"/>
    <property type="molecule type" value="Genomic_DNA"/>
</dbReference>
<evidence type="ECO:0000313" key="3">
    <source>
        <dbReference type="Proteomes" id="UP000580250"/>
    </source>
</evidence>
<evidence type="ECO:0000313" key="2">
    <source>
        <dbReference type="EMBL" id="CAD2206316.1"/>
    </source>
</evidence>
<feature type="compositionally biased region" description="Basic residues" evidence="1">
    <location>
        <begin position="166"/>
        <end position="189"/>
    </location>
</feature>
<name>A0A6V7Y461_MELEN</name>
<reference evidence="2 3" key="1">
    <citation type="submission" date="2020-08" db="EMBL/GenBank/DDBJ databases">
        <authorList>
            <person name="Koutsovoulos G."/>
            <person name="Danchin GJ E."/>
        </authorList>
    </citation>
    <scope>NUCLEOTIDE SEQUENCE [LARGE SCALE GENOMIC DNA]</scope>
</reference>
<sequence length="419" mass="48421">MANKFILVPQEIYRGLTTFDTGEPNLDDVRRTLDRTQKGKEHPSAKNIRYNQELRRYLHLRNESQNRPVRVEMVASPKGAIMSNEQTRPSTAEDDDEMWMSDDVSFSAYPREPPNRAYNFVPPLSESSYHPSLPSLAKNINVLKETPPTPRQLVKRKEKTNGNGTKRMKTVKKIKKSKIPVKKKQKKRVTANQSLPSTSIVESINKTDPIIESQNAPLMDSNPVALKRDQDSDNIEASKRSKNTYENKEVSLSQQIAKTQKKKELLRRRKSSQNVKVPLDHSVMQQIRRDEETEVLDRAKRSRRRQGILREGRSPSPSIPRERSKRKSEIPEGTKLLHYKRIKRPVSKKKSERLSKAWVEKLNIIKGRASGKYKWATKKPTQEDISSRHIGVKGRLIGKKWAVKKPSQQDINRFKPSLW</sequence>
<feature type="region of interest" description="Disordered" evidence="1">
    <location>
        <begin position="162"/>
        <end position="193"/>
    </location>
</feature>
<proteinExistence type="predicted"/>
<accession>A0A6V7Y461</accession>
<protein>
    <submittedName>
        <fullName evidence="2">Uncharacterized protein</fullName>
    </submittedName>
</protein>
<feature type="compositionally biased region" description="Basic and acidic residues" evidence="1">
    <location>
        <begin position="290"/>
        <end position="299"/>
    </location>
</feature>